<sequence>MVLQKIQYCTHLYKRKLCINFLMVCILQKIVDIVNRIIGLFIVKLTKKDINDLNATNGQ</sequence>
<proteinExistence type="predicted"/>
<evidence type="ECO:0000313" key="2">
    <source>
        <dbReference type="EMBL" id="RNA00847.1"/>
    </source>
</evidence>
<comment type="caution">
    <text evidence="2">The sequence shown here is derived from an EMBL/GenBank/DDBJ whole genome shotgun (WGS) entry which is preliminary data.</text>
</comment>
<accession>A0A3M7PP00</accession>
<organism evidence="2 3">
    <name type="scientific">Brachionus plicatilis</name>
    <name type="common">Marine rotifer</name>
    <name type="synonym">Brachionus muelleri</name>
    <dbReference type="NCBI Taxonomy" id="10195"/>
    <lineage>
        <taxon>Eukaryota</taxon>
        <taxon>Metazoa</taxon>
        <taxon>Spiralia</taxon>
        <taxon>Gnathifera</taxon>
        <taxon>Rotifera</taxon>
        <taxon>Eurotatoria</taxon>
        <taxon>Monogononta</taxon>
        <taxon>Pseudotrocha</taxon>
        <taxon>Ploima</taxon>
        <taxon>Brachionidae</taxon>
        <taxon>Brachionus</taxon>
    </lineage>
</organism>
<dbReference type="Proteomes" id="UP000276133">
    <property type="component" value="Unassembled WGS sequence"/>
</dbReference>
<keyword evidence="3" id="KW-1185">Reference proteome</keyword>
<keyword evidence="1" id="KW-0812">Transmembrane</keyword>
<name>A0A3M7PP00_BRAPC</name>
<gene>
    <name evidence="2" type="ORF">BpHYR1_038417</name>
</gene>
<dbReference type="AlphaFoldDB" id="A0A3M7PP00"/>
<dbReference type="EMBL" id="REGN01009589">
    <property type="protein sequence ID" value="RNA00847.1"/>
    <property type="molecule type" value="Genomic_DNA"/>
</dbReference>
<feature type="transmembrane region" description="Helical" evidence="1">
    <location>
        <begin position="21"/>
        <end position="43"/>
    </location>
</feature>
<keyword evidence="1" id="KW-0472">Membrane</keyword>
<protein>
    <submittedName>
        <fullName evidence="2">Uncharacterized protein</fullName>
    </submittedName>
</protein>
<reference evidence="2 3" key="1">
    <citation type="journal article" date="2018" name="Sci. Rep.">
        <title>Genomic signatures of local adaptation to the degree of environmental predictability in rotifers.</title>
        <authorList>
            <person name="Franch-Gras L."/>
            <person name="Hahn C."/>
            <person name="Garcia-Roger E.M."/>
            <person name="Carmona M.J."/>
            <person name="Serra M."/>
            <person name="Gomez A."/>
        </authorList>
    </citation>
    <scope>NUCLEOTIDE SEQUENCE [LARGE SCALE GENOMIC DNA]</scope>
    <source>
        <strain evidence="2">HYR1</strain>
    </source>
</reference>
<keyword evidence="1" id="KW-1133">Transmembrane helix</keyword>
<evidence type="ECO:0000313" key="3">
    <source>
        <dbReference type="Proteomes" id="UP000276133"/>
    </source>
</evidence>
<evidence type="ECO:0000256" key="1">
    <source>
        <dbReference type="SAM" id="Phobius"/>
    </source>
</evidence>